<comment type="caution">
    <text evidence="2">The sequence shown here is derived from an EMBL/GenBank/DDBJ whole genome shotgun (WGS) entry which is preliminary data.</text>
</comment>
<evidence type="ECO:0000313" key="3">
    <source>
        <dbReference type="Proteomes" id="UP000244037"/>
    </source>
</evidence>
<protein>
    <recommendedName>
        <fullName evidence="1">DUF2169 domain-containing protein</fullName>
    </recommendedName>
</protein>
<keyword evidence="3" id="KW-1185">Reference proteome</keyword>
<feature type="domain" description="DUF2169" evidence="1">
    <location>
        <begin position="21"/>
        <end position="312"/>
    </location>
</feature>
<dbReference type="EMBL" id="QAYC01000038">
    <property type="protein sequence ID" value="PTW35154.1"/>
    <property type="molecule type" value="Genomic_DNA"/>
</dbReference>
<sequence>MLHTNNTPFAAIGFEQWKPDGTPMACIAARCSLLLHEGAVHYAGTQALVLADEFAGDPHREPMLKAGDLVPFRPGADITVIGSAHAPEPAREFEAAIRVGPLTKRLRLTGPRHWVHDGHWRLSEPEAVTEVPLSWRLASGGRIVGDPDGDADPRNPIGAGIVHPLYTSEKLEISAPQISSAEHPLSLDPARPADPEGVGPVPPWWQTRARHAGTYDRAWQDTHHPLLPGDFDYRFYQVAPPGLQLAGYLAPGMMVEGEGLLPGAARFRFRLPDLMPFAKFSFTDGREVTARLNLDGLHLDLREGIKFDLTWRAWIPSCPAFYRIDLELGRWDEVMAMGLPVPGAEGLEIA</sequence>
<dbReference type="Proteomes" id="UP000244037">
    <property type="component" value="Unassembled WGS sequence"/>
</dbReference>
<proteinExistence type="predicted"/>
<evidence type="ECO:0000313" key="2">
    <source>
        <dbReference type="EMBL" id="PTW35154.1"/>
    </source>
</evidence>
<dbReference type="AlphaFoldDB" id="A0A8E2VFX6"/>
<evidence type="ECO:0000259" key="1">
    <source>
        <dbReference type="Pfam" id="PF09937"/>
    </source>
</evidence>
<dbReference type="RefSeq" id="WP_108029034.1">
    <property type="nucleotide sequence ID" value="NZ_QAYC01000038.1"/>
</dbReference>
<reference evidence="2 3" key="1">
    <citation type="submission" date="2018-04" db="EMBL/GenBank/DDBJ databases">
        <title>Genomic Encyclopedia of Archaeal and Bacterial Type Strains, Phase II (KMG-II): from individual species to whole genera.</title>
        <authorList>
            <person name="Goeker M."/>
        </authorList>
    </citation>
    <scope>NUCLEOTIDE SEQUENCE [LARGE SCALE GENOMIC DNA]</scope>
    <source>
        <strain evidence="2 3">DSM 19783</strain>
    </source>
</reference>
<name>A0A8E2VFX6_9RHOB</name>
<organism evidence="2 3">
    <name type="scientific">Rhodovulum kholense</name>
    <dbReference type="NCBI Taxonomy" id="453584"/>
    <lineage>
        <taxon>Bacteria</taxon>
        <taxon>Pseudomonadati</taxon>
        <taxon>Pseudomonadota</taxon>
        <taxon>Alphaproteobacteria</taxon>
        <taxon>Rhodobacterales</taxon>
        <taxon>Paracoccaceae</taxon>
        <taxon>Rhodovulum</taxon>
    </lineage>
</organism>
<dbReference type="InterPro" id="IPR018683">
    <property type="entry name" value="DUF2169"/>
</dbReference>
<accession>A0A8E2VFX6</accession>
<dbReference type="Pfam" id="PF09937">
    <property type="entry name" value="DUF2169"/>
    <property type="match status" value="1"/>
</dbReference>
<gene>
    <name evidence="2" type="ORF">C8N38_1384</name>
</gene>
<dbReference type="OrthoDB" id="237820at2"/>